<dbReference type="InterPro" id="IPR007621">
    <property type="entry name" value="TPM_dom"/>
</dbReference>
<evidence type="ECO:0000259" key="3">
    <source>
        <dbReference type="Pfam" id="PF04536"/>
    </source>
</evidence>
<reference evidence="4" key="1">
    <citation type="journal article" date="2019" name="PLoS Negl. Trop. Dis.">
        <title>Revisiting the worldwide diversity of Leptospira species in the environment.</title>
        <authorList>
            <person name="Vincent A.T."/>
            <person name="Schiettekatte O."/>
            <person name="Bourhy P."/>
            <person name="Veyrier F.J."/>
            <person name="Picardeau M."/>
        </authorList>
    </citation>
    <scope>NUCLEOTIDE SEQUENCE [LARGE SCALE GENOMIC DNA]</scope>
    <source>
        <strain evidence="4">201400974</strain>
    </source>
</reference>
<feature type="transmembrane region" description="Helical" evidence="2">
    <location>
        <begin position="213"/>
        <end position="230"/>
    </location>
</feature>
<feature type="region of interest" description="Disordered" evidence="1">
    <location>
        <begin position="281"/>
        <end position="312"/>
    </location>
</feature>
<dbReference type="PANTHER" id="PTHR30373">
    <property type="entry name" value="UPF0603 PROTEIN YGCG"/>
    <property type="match status" value="1"/>
</dbReference>
<dbReference type="AlphaFoldDB" id="A0A4V3JXK3"/>
<evidence type="ECO:0000313" key="4">
    <source>
        <dbReference type="EMBL" id="TGN14519.1"/>
    </source>
</evidence>
<proteinExistence type="predicted"/>
<dbReference type="Pfam" id="PF04536">
    <property type="entry name" value="TPM_phosphatase"/>
    <property type="match status" value="1"/>
</dbReference>
<keyword evidence="5" id="KW-1185">Reference proteome</keyword>
<comment type="caution">
    <text evidence="4">The sequence shown here is derived from an EMBL/GenBank/DDBJ whole genome shotgun (WGS) entry which is preliminary data.</text>
</comment>
<sequence length="312" mass="34663">MSTMLFPMPIRFSILFTLFFSSIVAKEIPNLVRRVTAEPGILSSAFQEKMEGILADHEKKSTNQIAILAIHSLEGENPEEYGIKVAEEWALGQKGKDNGVLILLSLDDRKVRIEVGYGLEGTLTDVYCNRVIQNTMVPFFRDGNYEEGLEKGIFEIIRVLETGEVPAEPTAWDKFRKFRGIGEKEGFFLYILGILFVSIIFIFAFIGAFHRDIKGVGLFFFLLIFFQWLPTMFYGFWGWAVCNVIYLIGFPFIRLTRNRFSGIKRLSDKVTGNIYYSEGSGGWSSGGSGSSRGGGFSGGGGSFGGGGSSGSW</sequence>
<evidence type="ECO:0000256" key="1">
    <source>
        <dbReference type="SAM" id="MobiDB-lite"/>
    </source>
</evidence>
<feature type="domain" description="TPM" evidence="3">
    <location>
        <begin position="35"/>
        <end position="158"/>
    </location>
</feature>
<dbReference type="OrthoDB" id="9810918at2"/>
<dbReference type="EMBL" id="RQHV01000002">
    <property type="protein sequence ID" value="TGN14519.1"/>
    <property type="molecule type" value="Genomic_DNA"/>
</dbReference>
<protein>
    <recommendedName>
        <fullName evidence="3">TPM domain-containing protein</fullName>
    </recommendedName>
</protein>
<dbReference type="PANTHER" id="PTHR30373:SF2">
    <property type="entry name" value="UPF0603 PROTEIN YGCG"/>
    <property type="match status" value="1"/>
</dbReference>
<accession>A0A4V3JXK3</accession>
<organism evidence="4 5">
    <name type="scientific">Leptospira ilyithenensis</name>
    <dbReference type="NCBI Taxonomy" id="2484901"/>
    <lineage>
        <taxon>Bacteria</taxon>
        <taxon>Pseudomonadati</taxon>
        <taxon>Spirochaetota</taxon>
        <taxon>Spirochaetia</taxon>
        <taxon>Leptospirales</taxon>
        <taxon>Leptospiraceae</taxon>
        <taxon>Leptospira</taxon>
    </lineage>
</organism>
<evidence type="ECO:0000256" key="2">
    <source>
        <dbReference type="SAM" id="Phobius"/>
    </source>
</evidence>
<dbReference type="Proteomes" id="UP000298264">
    <property type="component" value="Unassembled WGS sequence"/>
</dbReference>
<feature type="transmembrane region" description="Helical" evidence="2">
    <location>
        <begin position="187"/>
        <end position="206"/>
    </location>
</feature>
<evidence type="ECO:0000313" key="5">
    <source>
        <dbReference type="Proteomes" id="UP000298264"/>
    </source>
</evidence>
<gene>
    <name evidence="4" type="ORF">EHS11_00550</name>
</gene>
<name>A0A4V3JXK3_9LEPT</name>
<dbReference type="Gene3D" id="3.10.310.50">
    <property type="match status" value="1"/>
</dbReference>
<keyword evidence="2" id="KW-1133">Transmembrane helix</keyword>
<keyword evidence="2" id="KW-0472">Membrane</keyword>
<feature type="transmembrane region" description="Helical" evidence="2">
    <location>
        <begin position="236"/>
        <end position="255"/>
    </location>
</feature>
<keyword evidence="2" id="KW-0812">Transmembrane</keyword>